<dbReference type="RefSeq" id="WP_234861895.1">
    <property type="nucleotide sequence ID" value="NZ_JAKEVZ010000009.1"/>
</dbReference>
<dbReference type="EMBL" id="JAKEVZ010000009">
    <property type="protein sequence ID" value="MCF1751961.1"/>
    <property type="molecule type" value="Genomic_DNA"/>
</dbReference>
<feature type="signal peptide" evidence="1">
    <location>
        <begin position="1"/>
        <end position="20"/>
    </location>
</feature>
<organism evidence="2 3">
    <name type="scientific">Mariniradius sediminis</name>
    <dbReference type="NCBI Taxonomy" id="2909237"/>
    <lineage>
        <taxon>Bacteria</taxon>
        <taxon>Pseudomonadati</taxon>
        <taxon>Bacteroidota</taxon>
        <taxon>Cytophagia</taxon>
        <taxon>Cytophagales</taxon>
        <taxon>Cyclobacteriaceae</taxon>
        <taxon>Mariniradius</taxon>
    </lineage>
</organism>
<dbReference type="Pfam" id="PF12099">
    <property type="entry name" value="DUF3575"/>
    <property type="match status" value="1"/>
</dbReference>
<evidence type="ECO:0000313" key="2">
    <source>
        <dbReference type="EMBL" id="MCF1751961.1"/>
    </source>
</evidence>
<evidence type="ECO:0000256" key="1">
    <source>
        <dbReference type="SAM" id="SignalP"/>
    </source>
</evidence>
<comment type="caution">
    <text evidence="2">The sequence shown here is derived from an EMBL/GenBank/DDBJ whole genome shotgun (WGS) entry which is preliminary data.</text>
</comment>
<name>A0ABS9BV72_9BACT</name>
<evidence type="ECO:0000313" key="3">
    <source>
        <dbReference type="Proteomes" id="UP001201449"/>
    </source>
</evidence>
<keyword evidence="3" id="KW-1185">Reference proteome</keyword>
<accession>A0ABS9BV72</accession>
<sequence length="249" mass="28646">MKRLLCLFLLMVMVTIPAWCQVDSLAKERKNIARINVSSPMIWGTKFVAIGYERVLSEKRSFSVNLGRFSLPKLMRLDENGEAINGDRSVSERGYHFAADYRFYLAKENRHKAPRGVYIGPHFQYNYLTRNNDLALNTENFQGNVNFDFNFNTVIAGFQLGYQFVFWERLALDMVLAGPGIGFYDLKTSLNTDLPAEEQEEFFRELNEAIKGRFPMFEGVIKPGEIANSGGFRSLSYGFRYVVNVGFRF</sequence>
<feature type="chain" id="PRO_5046116413" evidence="1">
    <location>
        <begin position="21"/>
        <end position="249"/>
    </location>
</feature>
<dbReference type="Proteomes" id="UP001201449">
    <property type="component" value="Unassembled WGS sequence"/>
</dbReference>
<protein>
    <submittedName>
        <fullName evidence="2">DUF3575 domain-containing protein</fullName>
    </submittedName>
</protein>
<proteinExistence type="predicted"/>
<reference evidence="2 3" key="1">
    <citation type="submission" date="2022-01" db="EMBL/GenBank/DDBJ databases">
        <title>Mariniradius saccharolyticus sp. nov., isolated from sediment of a river.</title>
        <authorList>
            <person name="Liu H."/>
        </authorList>
    </citation>
    <scope>NUCLEOTIDE SEQUENCE [LARGE SCALE GENOMIC DNA]</scope>
    <source>
        <strain evidence="2 3">RY-2</strain>
    </source>
</reference>
<gene>
    <name evidence="2" type="ORF">L0U89_12875</name>
</gene>
<dbReference type="InterPro" id="IPR021958">
    <property type="entry name" value="DUF3575"/>
</dbReference>
<keyword evidence="1" id="KW-0732">Signal</keyword>